<keyword evidence="3" id="KW-1185">Reference proteome</keyword>
<protein>
    <recommendedName>
        <fullName evidence="4">Secreted protein</fullName>
    </recommendedName>
</protein>
<organism evidence="2 3">
    <name type="scientific">Apiosordaria backusii</name>
    <dbReference type="NCBI Taxonomy" id="314023"/>
    <lineage>
        <taxon>Eukaryota</taxon>
        <taxon>Fungi</taxon>
        <taxon>Dikarya</taxon>
        <taxon>Ascomycota</taxon>
        <taxon>Pezizomycotina</taxon>
        <taxon>Sordariomycetes</taxon>
        <taxon>Sordariomycetidae</taxon>
        <taxon>Sordariales</taxon>
        <taxon>Lasiosphaeriaceae</taxon>
        <taxon>Apiosordaria</taxon>
    </lineage>
</organism>
<feature type="chain" id="PRO_5041464757" description="Secreted protein" evidence="1">
    <location>
        <begin position="22"/>
        <end position="71"/>
    </location>
</feature>
<feature type="signal peptide" evidence="1">
    <location>
        <begin position="1"/>
        <end position="21"/>
    </location>
</feature>
<dbReference type="AlphaFoldDB" id="A0AA40ETP8"/>
<evidence type="ECO:0008006" key="4">
    <source>
        <dbReference type="Google" id="ProtNLM"/>
    </source>
</evidence>
<proteinExistence type="predicted"/>
<evidence type="ECO:0000256" key="1">
    <source>
        <dbReference type="SAM" id="SignalP"/>
    </source>
</evidence>
<keyword evidence="1" id="KW-0732">Signal</keyword>
<dbReference type="EMBL" id="JAUKTV010000002">
    <property type="protein sequence ID" value="KAK0745368.1"/>
    <property type="molecule type" value="Genomic_DNA"/>
</dbReference>
<sequence length="71" mass="7594">MRSAMIEALLAFCGVLGGLQSKLLISTVAEPDHCYRAQLLSFTGSSAAAYEERNLVCRGVRACLAATRMVT</sequence>
<evidence type="ECO:0000313" key="3">
    <source>
        <dbReference type="Proteomes" id="UP001172159"/>
    </source>
</evidence>
<evidence type="ECO:0000313" key="2">
    <source>
        <dbReference type="EMBL" id="KAK0745368.1"/>
    </source>
</evidence>
<dbReference type="Proteomes" id="UP001172159">
    <property type="component" value="Unassembled WGS sequence"/>
</dbReference>
<reference evidence="2" key="1">
    <citation type="submission" date="2023-06" db="EMBL/GenBank/DDBJ databases">
        <title>Genome-scale phylogeny and comparative genomics of the fungal order Sordariales.</title>
        <authorList>
            <consortium name="Lawrence Berkeley National Laboratory"/>
            <person name="Hensen N."/>
            <person name="Bonometti L."/>
            <person name="Westerberg I."/>
            <person name="Brannstrom I.O."/>
            <person name="Guillou S."/>
            <person name="Cros-Aarteil S."/>
            <person name="Calhoun S."/>
            <person name="Haridas S."/>
            <person name="Kuo A."/>
            <person name="Mondo S."/>
            <person name="Pangilinan J."/>
            <person name="Riley R."/>
            <person name="Labutti K."/>
            <person name="Andreopoulos B."/>
            <person name="Lipzen A."/>
            <person name="Chen C."/>
            <person name="Yanf M."/>
            <person name="Daum C."/>
            <person name="Ng V."/>
            <person name="Clum A."/>
            <person name="Steindorff A."/>
            <person name="Ohm R."/>
            <person name="Martin F."/>
            <person name="Silar P."/>
            <person name="Natvig D."/>
            <person name="Lalanne C."/>
            <person name="Gautier V."/>
            <person name="Ament-Velasquez S.L."/>
            <person name="Kruys A."/>
            <person name="Hutchinson M.I."/>
            <person name="Powell A.J."/>
            <person name="Barry K."/>
            <person name="Miller A.N."/>
            <person name="Grigoriev I.V."/>
            <person name="Debuchy R."/>
            <person name="Gladieux P."/>
            <person name="Thoren M.H."/>
            <person name="Johannesson H."/>
        </authorList>
    </citation>
    <scope>NUCLEOTIDE SEQUENCE</scope>
    <source>
        <strain evidence="2">CBS 540.89</strain>
    </source>
</reference>
<accession>A0AA40ETP8</accession>
<gene>
    <name evidence="2" type="ORF">B0T21DRAFT_359565</name>
</gene>
<comment type="caution">
    <text evidence="2">The sequence shown here is derived from an EMBL/GenBank/DDBJ whole genome shotgun (WGS) entry which is preliminary data.</text>
</comment>
<name>A0AA40ETP8_9PEZI</name>